<feature type="region of interest" description="Disordered" evidence="1">
    <location>
        <begin position="93"/>
        <end position="237"/>
    </location>
</feature>
<sequence length="237" mass="26335">MRELFHRRHPEDSVLAHSEGSQIGSFWMDSTIDFKDIYFLAGRRSSTYGHQGYTLKVKGSKRYQVMVRTTETDDKDGDKVVYEEDVKDQVFVAHSIRSNSSNASSNTSDVSEEGPSPAKKRRRSELARRDGEVVKKSKPTKSSKSDSEGPKNTQKIGSTSAGSTSESKPKPKPPKSTQPPEPVAAQAQPEVDAPTPQQQLIESLSGPGPSAFKPFPVAQKEKEEKEKRKREQEEEEA</sequence>
<dbReference type="EMBL" id="PDUG01000004">
    <property type="protein sequence ID" value="PIC32802.1"/>
    <property type="molecule type" value="Genomic_DNA"/>
</dbReference>
<keyword evidence="3" id="KW-1185">Reference proteome</keyword>
<comment type="caution">
    <text evidence="2">The sequence shown here is derived from an EMBL/GenBank/DDBJ whole genome shotgun (WGS) entry which is preliminary data.</text>
</comment>
<proteinExistence type="predicted"/>
<accession>A0A2G5TZU4</accession>
<feature type="compositionally biased region" description="Polar residues" evidence="1">
    <location>
        <begin position="150"/>
        <end position="162"/>
    </location>
</feature>
<dbReference type="AlphaFoldDB" id="A0A2G5TZU4"/>
<reference evidence="3" key="1">
    <citation type="submission" date="2017-10" db="EMBL/GenBank/DDBJ databases">
        <title>Rapid genome shrinkage in a self-fertile nematode reveals novel sperm competition proteins.</title>
        <authorList>
            <person name="Yin D."/>
            <person name="Schwarz E.M."/>
            <person name="Thomas C.G."/>
            <person name="Felde R.L."/>
            <person name="Korf I.F."/>
            <person name="Cutter A.D."/>
            <person name="Schartner C.M."/>
            <person name="Ralston E.J."/>
            <person name="Meyer B.J."/>
            <person name="Haag E.S."/>
        </authorList>
    </citation>
    <scope>NUCLEOTIDE SEQUENCE [LARGE SCALE GENOMIC DNA]</scope>
    <source>
        <strain evidence="3">JU1422</strain>
    </source>
</reference>
<organism evidence="2 3">
    <name type="scientific">Caenorhabditis nigoni</name>
    <dbReference type="NCBI Taxonomy" id="1611254"/>
    <lineage>
        <taxon>Eukaryota</taxon>
        <taxon>Metazoa</taxon>
        <taxon>Ecdysozoa</taxon>
        <taxon>Nematoda</taxon>
        <taxon>Chromadorea</taxon>
        <taxon>Rhabditida</taxon>
        <taxon>Rhabditina</taxon>
        <taxon>Rhabditomorpha</taxon>
        <taxon>Rhabditoidea</taxon>
        <taxon>Rhabditidae</taxon>
        <taxon>Peloderinae</taxon>
        <taxon>Caenorhabditis</taxon>
    </lineage>
</organism>
<feature type="compositionally biased region" description="Low complexity" evidence="1">
    <location>
        <begin position="95"/>
        <end position="109"/>
    </location>
</feature>
<dbReference type="Proteomes" id="UP000230233">
    <property type="component" value="Chromosome IV"/>
</dbReference>
<evidence type="ECO:0000256" key="1">
    <source>
        <dbReference type="SAM" id="MobiDB-lite"/>
    </source>
</evidence>
<evidence type="ECO:0000313" key="2">
    <source>
        <dbReference type="EMBL" id="PIC32802.1"/>
    </source>
</evidence>
<feature type="compositionally biased region" description="Basic and acidic residues" evidence="1">
    <location>
        <begin position="219"/>
        <end position="237"/>
    </location>
</feature>
<name>A0A2G5TZU4_9PELO</name>
<gene>
    <name evidence="2" type="primary">Cnig_chr_IV.g13005</name>
    <name evidence="2" type="ORF">B9Z55_013005</name>
</gene>
<protein>
    <submittedName>
        <fullName evidence="2">Uncharacterized protein</fullName>
    </submittedName>
</protein>
<feature type="compositionally biased region" description="Basic and acidic residues" evidence="1">
    <location>
        <begin position="124"/>
        <end position="135"/>
    </location>
</feature>
<evidence type="ECO:0000313" key="3">
    <source>
        <dbReference type="Proteomes" id="UP000230233"/>
    </source>
</evidence>